<dbReference type="Gene3D" id="3.40.630.30">
    <property type="match status" value="1"/>
</dbReference>
<dbReference type="AlphaFoldDB" id="A0A0F9W5M9"/>
<gene>
    <name evidence="1" type="ORF">LCGC14_0402090</name>
</gene>
<dbReference type="PANTHER" id="PTHR41368">
    <property type="entry name" value="PROTEIN YGHO"/>
    <property type="match status" value="1"/>
</dbReference>
<evidence type="ECO:0000313" key="1">
    <source>
        <dbReference type="EMBL" id="KKN73313.1"/>
    </source>
</evidence>
<protein>
    <recommendedName>
        <fullName evidence="2">N-acetyltransferase domain-containing protein</fullName>
    </recommendedName>
</protein>
<name>A0A0F9W5M9_9ZZZZ</name>
<dbReference type="SUPFAM" id="SSF55729">
    <property type="entry name" value="Acyl-CoA N-acyltransferases (Nat)"/>
    <property type="match status" value="1"/>
</dbReference>
<dbReference type="InterPro" id="IPR016181">
    <property type="entry name" value="Acyl_CoA_acyltransferase"/>
</dbReference>
<dbReference type="EMBL" id="LAZR01000346">
    <property type="protein sequence ID" value="KKN73313.1"/>
    <property type="molecule type" value="Genomic_DNA"/>
</dbReference>
<reference evidence="1" key="1">
    <citation type="journal article" date="2015" name="Nature">
        <title>Complex archaea that bridge the gap between prokaryotes and eukaryotes.</title>
        <authorList>
            <person name="Spang A."/>
            <person name="Saw J.H."/>
            <person name="Jorgensen S.L."/>
            <person name="Zaremba-Niedzwiedzka K."/>
            <person name="Martijn J."/>
            <person name="Lind A.E."/>
            <person name="van Eijk R."/>
            <person name="Schleper C."/>
            <person name="Guy L."/>
            <person name="Ettema T.J."/>
        </authorList>
    </citation>
    <scope>NUCLEOTIDE SEQUENCE</scope>
</reference>
<sequence length="397" mass="44824">MTDGPISSNGCEVGPVSGRSDLRAFQRLPRQLRRRQAGWVEPLKLLEGELLKRHRHPFYEGGSGAEAEFFLARDRTGRVIGRIAGIVNRRYDAHVAERDGHNHSPGFFGFFDCVDSPAVASALVGAAKDWLRGQGRREMLGPASPSETYDYGLLVEGLDQPHRFLCVHQPSYYARLLEQAGLEKAKDLLGLTMDMQDPDTLRLLERFFKLSKAADDRLPGKIIIRAPDIKNFDAEVRTICGVFNEALGRLWSHCPISEQEFGHIIWSLRHIAIPDAVLIAENHGEPVGVVLTVPDLNEVIRRLRLRVSWLEPLELLCRAKLWRPKCVRTLVLGVKPGHERSLVVPAIVGRLGRTLTQRGVRYVDAHLVLEDNSSIMTPLLRYGFKPNRRYRIYRSAL</sequence>
<accession>A0A0F9W5M9</accession>
<proteinExistence type="predicted"/>
<dbReference type="PANTHER" id="PTHR41368:SF1">
    <property type="entry name" value="PROTEIN YGHO"/>
    <property type="match status" value="1"/>
</dbReference>
<evidence type="ECO:0008006" key="2">
    <source>
        <dbReference type="Google" id="ProtNLM"/>
    </source>
</evidence>
<comment type="caution">
    <text evidence="1">The sequence shown here is derived from an EMBL/GenBank/DDBJ whole genome shotgun (WGS) entry which is preliminary data.</text>
</comment>
<organism evidence="1">
    <name type="scientific">marine sediment metagenome</name>
    <dbReference type="NCBI Taxonomy" id="412755"/>
    <lineage>
        <taxon>unclassified sequences</taxon>
        <taxon>metagenomes</taxon>
        <taxon>ecological metagenomes</taxon>
    </lineage>
</organism>
<dbReference type="InterPro" id="IPR039968">
    <property type="entry name" value="BcerS-like"/>
</dbReference>